<name>A0A314YK04_PRUYE</name>
<dbReference type="Proteomes" id="UP000250321">
    <property type="component" value="Unassembled WGS sequence"/>
</dbReference>
<organism evidence="1 2">
    <name type="scientific">Prunus yedoensis var. nudiflora</name>
    <dbReference type="NCBI Taxonomy" id="2094558"/>
    <lineage>
        <taxon>Eukaryota</taxon>
        <taxon>Viridiplantae</taxon>
        <taxon>Streptophyta</taxon>
        <taxon>Embryophyta</taxon>
        <taxon>Tracheophyta</taxon>
        <taxon>Spermatophyta</taxon>
        <taxon>Magnoliopsida</taxon>
        <taxon>eudicotyledons</taxon>
        <taxon>Gunneridae</taxon>
        <taxon>Pentapetalae</taxon>
        <taxon>rosids</taxon>
        <taxon>fabids</taxon>
        <taxon>Rosales</taxon>
        <taxon>Rosaceae</taxon>
        <taxon>Amygdaloideae</taxon>
        <taxon>Amygdaleae</taxon>
        <taxon>Prunus</taxon>
    </lineage>
</organism>
<dbReference type="AlphaFoldDB" id="A0A314YK04"/>
<proteinExistence type="predicted"/>
<protein>
    <submittedName>
        <fullName evidence="1">Uncharacterized protein</fullName>
    </submittedName>
</protein>
<comment type="caution">
    <text evidence="1">The sequence shown here is derived from an EMBL/GenBank/DDBJ whole genome shotgun (WGS) entry which is preliminary data.</text>
</comment>
<accession>A0A314YK04</accession>
<keyword evidence="2" id="KW-1185">Reference proteome</keyword>
<dbReference type="EMBL" id="PJQY01001180">
    <property type="protein sequence ID" value="PQQ04888.1"/>
    <property type="molecule type" value="Genomic_DNA"/>
</dbReference>
<reference evidence="1 2" key="1">
    <citation type="submission" date="2018-02" db="EMBL/GenBank/DDBJ databases">
        <title>Draft genome of wild Prunus yedoensis var. nudiflora.</title>
        <authorList>
            <person name="Baek S."/>
            <person name="Kim J.-H."/>
            <person name="Choi K."/>
            <person name="Kim G.-B."/>
            <person name="Cho A."/>
            <person name="Jang H."/>
            <person name="Shin C.-H."/>
            <person name="Yu H.-J."/>
            <person name="Mun J.-H."/>
        </authorList>
    </citation>
    <scope>NUCLEOTIDE SEQUENCE [LARGE SCALE GENOMIC DNA]</scope>
    <source>
        <strain evidence="2">cv. Jeju island</strain>
        <tissue evidence="1">Leaf</tissue>
    </source>
</reference>
<gene>
    <name evidence="1" type="ORF">Pyn_24997</name>
</gene>
<evidence type="ECO:0000313" key="1">
    <source>
        <dbReference type="EMBL" id="PQQ04888.1"/>
    </source>
</evidence>
<evidence type="ECO:0000313" key="2">
    <source>
        <dbReference type="Proteomes" id="UP000250321"/>
    </source>
</evidence>
<sequence length="63" mass="7661">MAKKWRERWVILLLYTSPDHLRCPYFAHPGYDGYTWPHHASHQVKRRKMCRCDPSKRPTTRGH</sequence>